<proteinExistence type="predicted"/>
<sequence length="239" mass="26096">MNVVAYYRVSTKSQGDSGLGLEAQREYIETAAKANGWNIVGEFVESGVSGSIPLEERPEGSKAISLCKESKAPLVVAKLDRLSRDVEHIAGLMKRLTFKVATMPNADTLQLHLFAMLAEQERTFIAQRTKDALASLKQRAEGGDVVSQEKIERRSQALAKGRTEANRAKAHAVVGSRVNSFHASVQPHLEACLYRGLKSLREVAECLNARGVATSRGGQWSAIQVSRVMQSLSLSFVQE</sequence>
<comment type="caution">
    <text evidence="4">The sequence shown here is derived from an EMBL/GenBank/DDBJ whole genome shotgun (WGS) entry which is preliminary data.</text>
</comment>
<dbReference type="PANTHER" id="PTHR30461:SF2">
    <property type="entry name" value="SERINE RECOMBINASE PINE-RELATED"/>
    <property type="match status" value="1"/>
</dbReference>
<dbReference type="Pfam" id="PF00239">
    <property type="entry name" value="Resolvase"/>
    <property type="match status" value="1"/>
</dbReference>
<dbReference type="Proteomes" id="UP001212042">
    <property type="component" value="Unassembled WGS sequence"/>
</dbReference>
<reference evidence="4 5" key="1">
    <citation type="submission" date="2023-01" db="EMBL/GenBank/DDBJ databases">
        <title>Pseudomonas SA3-5T sp. nov., isolated from tidal flat sediment.</title>
        <authorList>
            <person name="Kim H.S."/>
            <person name="Kim J.-S."/>
            <person name="Suh M.K."/>
            <person name="Eom M.K."/>
            <person name="Lee J.-S."/>
        </authorList>
    </citation>
    <scope>NUCLEOTIDE SEQUENCE [LARGE SCALE GENOMIC DNA]</scope>
    <source>
        <strain evidence="4 5">SA3-5</strain>
    </source>
</reference>
<dbReference type="InterPro" id="IPR006119">
    <property type="entry name" value="Resolv_N"/>
</dbReference>
<accession>A0ABT4XJA2</accession>
<evidence type="ECO:0000256" key="1">
    <source>
        <dbReference type="ARBA" id="ARBA00023125"/>
    </source>
</evidence>
<organism evidence="4 5">
    <name type="scientific">Pseudomonas aestuarii</name>
    <dbReference type="NCBI Taxonomy" id="3018340"/>
    <lineage>
        <taxon>Bacteria</taxon>
        <taxon>Pseudomonadati</taxon>
        <taxon>Pseudomonadota</taxon>
        <taxon>Gammaproteobacteria</taxon>
        <taxon>Pseudomonadales</taxon>
        <taxon>Pseudomonadaceae</taxon>
        <taxon>Pseudomonas</taxon>
    </lineage>
</organism>
<dbReference type="CDD" id="cd00338">
    <property type="entry name" value="Ser_Recombinase"/>
    <property type="match status" value="1"/>
</dbReference>
<feature type="domain" description="Resolvase/invertase-type recombinase catalytic" evidence="3">
    <location>
        <begin position="2"/>
        <end position="140"/>
    </location>
</feature>
<evidence type="ECO:0000313" key="5">
    <source>
        <dbReference type="Proteomes" id="UP001212042"/>
    </source>
</evidence>
<dbReference type="EMBL" id="JAQJZJ010000009">
    <property type="protein sequence ID" value="MDA7088262.1"/>
    <property type="molecule type" value="Genomic_DNA"/>
</dbReference>
<gene>
    <name evidence="4" type="ORF">PH586_17900</name>
</gene>
<dbReference type="InterPro" id="IPR050639">
    <property type="entry name" value="SSR_resolvase"/>
</dbReference>
<dbReference type="InterPro" id="IPR036162">
    <property type="entry name" value="Resolvase-like_N_sf"/>
</dbReference>
<name>A0ABT4XJA2_9PSED</name>
<dbReference type="PROSITE" id="PS51736">
    <property type="entry name" value="RECOMBINASES_3"/>
    <property type="match status" value="1"/>
</dbReference>
<evidence type="ECO:0000313" key="4">
    <source>
        <dbReference type="EMBL" id="MDA7088262.1"/>
    </source>
</evidence>
<dbReference type="SMART" id="SM00857">
    <property type="entry name" value="Resolvase"/>
    <property type="match status" value="1"/>
</dbReference>
<keyword evidence="1" id="KW-0238">DNA-binding</keyword>
<keyword evidence="5" id="KW-1185">Reference proteome</keyword>
<dbReference type="SUPFAM" id="SSF53041">
    <property type="entry name" value="Resolvase-like"/>
    <property type="match status" value="1"/>
</dbReference>
<evidence type="ECO:0000259" key="3">
    <source>
        <dbReference type="PROSITE" id="PS51736"/>
    </source>
</evidence>
<evidence type="ECO:0000256" key="2">
    <source>
        <dbReference type="ARBA" id="ARBA00023172"/>
    </source>
</evidence>
<protein>
    <submittedName>
        <fullName evidence="4">Recombinase family protein</fullName>
    </submittedName>
</protein>
<keyword evidence="2" id="KW-0233">DNA recombination</keyword>
<dbReference type="Gene3D" id="3.40.50.1390">
    <property type="entry name" value="Resolvase, N-terminal catalytic domain"/>
    <property type="match status" value="1"/>
</dbReference>
<dbReference type="PANTHER" id="PTHR30461">
    <property type="entry name" value="DNA-INVERTASE FROM LAMBDOID PROPHAGE"/>
    <property type="match status" value="1"/>
</dbReference>